<feature type="transmembrane region" description="Helical" evidence="1">
    <location>
        <begin position="93"/>
        <end position="115"/>
    </location>
</feature>
<dbReference type="PATRIC" id="fig|1156913.3.peg.1131"/>
<organism evidence="2 3">
    <name type="scientific">Amycolatopsis keratiniphila</name>
    <dbReference type="NCBI Taxonomy" id="129921"/>
    <lineage>
        <taxon>Bacteria</taxon>
        <taxon>Bacillati</taxon>
        <taxon>Actinomycetota</taxon>
        <taxon>Actinomycetes</taxon>
        <taxon>Pseudonocardiales</taxon>
        <taxon>Pseudonocardiaceae</taxon>
        <taxon>Amycolatopsis</taxon>
        <taxon>Amycolatopsis japonica group</taxon>
    </lineage>
</organism>
<keyword evidence="1" id="KW-0812">Transmembrane</keyword>
<feature type="transmembrane region" description="Helical" evidence="1">
    <location>
        <begin position="146"/>
        <end position="166"/>
    </location>
</feature>
<reference evidence="2 3" key="1">
    <citation type="journal article" date="2013" name="BMC Genomics">
        <title>ContigScape: a Cytoscape plugin facilitating microbial genome gap closing.</title>
        <authorList>
            <person name="Tang B."/>
            <person name="Wang Q."/>
            <person name="Yang M."/>
            <person name="Xie F."/>
            <person name="Zhu Y."/>
            <person name="Zhuo Y."/>
            <person name="Wang S."/>
            <person name="Gao H."/>
            <person name="Ding X."/>
            <person name="Zhang L."/>
            <person name="Zhao G."/>
            <person name="Zheng H."/>
        </authorList>
    </citation>
    <scope>NUCLEOTIDE SEQUENCE [LARGE SCALE GENOMIC DNA]</scope>
    <source>
        <strain evidence="2 3">HCCB10007</strain>
    </source>
</reference>
<dbReference type="HOGENOM" id="CLU_862330_0_0_11"/>
<keyword evidence="1" id="KW-1133">Transmembrane helix</keyword>
<feature type="transmembrane region" description="Helical" evidence="1">
    <location>
        <begin position="29"/>
        <end position="54"/>
    </location>
</feature>
<proteinExistence type="predicted"/>
<keyword evidence="3" id="KW-1185">Reference proteome</keyword>
<evidence type="ECO:0000313" key="2">
    <source>
        <dbReference type="EMBL" id="AGM03694.1"/>
    </source>
</evidence>
<name>R4SJ99_9PSEU</name>
<sequence length="334" mass="35445">MTRSLLTCHSSTVIPRTAQRRLTDGQLTALALGSLWLLGTLGAVTVGLLLPLAAFLHVPWIALPVPLVAIGVVYLVGFLAPEAFPAVAKPWPRLAWAFVAGTSGVFGAIFVLEVAEAFDPWFAVPFLGVPVLLVAGVFARGVGVQVGAGVLLMVLVAGGIAVPASLPLDTPARRLAATGVPHDRTLAADLGPHRLPTKTTEDSGSLIVEYAPQLWISPVWTFATDVVESCETAVKTSWRLGNATCTQVGDGEFVRRDAERIEFVQRRGALSVHVAGNHNWKPEELRELAGKTHPLTDAEIIAAVPKSRGGNRTDVLAGFTTFVRAIFTGRSLGY</sequence>
<dbReference type="Proteomes" id="UP000013968">
    <property type="component" value="Chromosome"/>
</dbReference>
<gene>
    <name evidence="2" type="ORF">AORI_1105</name>
</gene>
<evidence type="ECO:0000256" key="1">
    <source>
        <dbReference type="SAM" id="Phobius"/>
    </source>
</evidence>
<dbReference type="EMBL" id="CP003410">
    <property type="protein sequence ID" value="AGM03694.1"/>
    <property type="molecule type" value="Genomic_DNA"/>
</dbReference>
<protein>
    <submittedName>
        <fullName evidence="2">Uncharacterized protein</fullName>
    </submittedName>
</protein>
<dbReference type="AlphaFoldDB" id="R4SJ99"/>
<dbReference type="KEGG" id="aoi:AORI_1105"/>
<feature type="transmembrane region" description="Helical" evidence="1">
    <location>
        <begin position="121"/>
        <end position="139"/>
    </location>
</feature>
<keyword evidence="1" id="KW-0472">Membrane</keyword>
<feature type="transmembrane region" description="Helical" evidence="1">
    <location>
        <begin position="60"/>
        <end position="81"/>
    </location>
</feature>
<accession>R4SJ99</accession>
<evidence type="ECO:0000313" key="3">
    <source>
        <dbReference type="Proteomes" id="UP000013968"/>
    </source>
</evidence>